<dbReference type="InterPro" id="IPR020353">
    <property type="entry name" value="Toxin_YafO"/>
</dbReference>
<gene>
    <name evidence="2" type="ORF">F0185_14340</name>
</gene>
<proteinExistence type="predicted"/>
<keyword evidence="1" id="KW-1133">Transmembrane helix</keyword>
<keyword evidence="1" id="KW-0472">Membrane</keyword>
<organism evidence="2 3">
    <name type="scientific">Massilia rubra</name>
    <dbReference type="NCBI Taxonomy" id="2607910"/>
    <lineage>
        <taxon>Bacteria</taxon>
        <taxon>Pseudomonadati</taxon>
        <taxon>Pseudomonadota</taxon>
        <taxon>Betaproteobacteria</taxon>
        <taxon>Burkholderiales</taxon>
        <taxon>Oxalobacteraceae</taxon>
        <taxon>Telluria group</taxon>
        <taxon>Massilia</taxon>
    </lineage>
</organism>
<feature type="transmembrane region" description="Helical" evidence="1">
    <location>
        <begin position="88"/>
        <end position="106"/>
    </location>
</feature>
<sequence>MAKPTQASSFIHAQFAANNMSVAQLIADFDHWKAMPGRDAETAVFGRNSLNAGSTILSHVHMVPLGTAEAARWKENFRKKRGNKSDRYLFYVDGGAAYGFLLLAIINDPGGHAIWHKSNADLRKKWDQMAERFHNQGIVP</sequence>
<accession>A0ABX0LIV5</accession>
<protein>
    <submittedName>
        <fullName evidence="2">Uncharacterized protein</fullName>
    </submittedName>
</protein>
<keyword evidence="1" id="KW-0812">Transmembrane</keyword>
<dbReference type="Pfam" id="PF13957">
    <property type="entry name" value="YafO_toxin"/>
    <property type="match status" value="1"/>
</dbReference>
<dbReference type="RefSeq" id="WP_166891387.1">
    <property type="nucleotide sequence ID" value="NZ_VUYU01000008.1"/>
</dbReference>
<evidence type="ECO:0000313" key="2">
    <source>
        <dbReference type="EMBL" id="NHZ34751.1"/>
    </source>
</evidence>
<evidence type="ECO:0000313" key="3">
    <source>
        <dbReference type="Proteomes" id="UP000785613"/>
    </source>
</evidence>
<comment type="caution">
    <text evidence="2">The sequence shown here is derived from an EMBL/GenBank/DDBJ whole genome shotgun (WGS) entry which is preliminary data.</text>
</comment>
<dbReference type="EMBL" id="VUYU01000008">
    <property type="protein sequence ID" value="NHZ34751.1"/>
    <property type="molecule type" value="Genomic_DNA"/>
</dbReference>
<evidence type="ECO:0000256" key="1">
    <source>
        <dbReference type="SAM" id="Phobius"/>
    </source>
</evidence>
<dbReference type="Proteomes" id="UP000785613">
    <property type="component" value="Unassembled WGS sequence"/>
</dbReference>
<reference evidence="2 3" key="1">
    <citation type="submission" date="2019-09" db="EMBL/GenBank/DDBJ databases">
        <title>Taxonomy of Antarctic Massilia spp.: description of Massilia rubra sp. nov., Massilia aquatica sp. nov., Massilia mucilaginosa sp. nov., Massilia frigida sp. nov. isolated from streams, lakes and regoliths.</title>
        <authorList>
            <person name="Holochova P."/>
            <person name="Sedlacek I."/>
            <person name="Kralova S."/>
            <person name="Maslanova I."/>
            <person name="Busse H.-J."/>
            <person name="Stankova E."/>
            <person name="Vrbovska V."/>
            <person name="Kovarovic V."/>
            <person name="Bartak M."/>
            <person name="Svec P."/>
            <person name="Pantucek R."/>
        </authorList>
    </citation>
    <scope>NUCLEOTIDE SEQUENCE [LARGE SCALE GENOMIC DNA]</scope>
    <source>
        <strain evidence="2 3">CCM 8692</strain>
    </source>
</reference>
<keyword evidence="3" id="KW-1185">Reference proteome</keyword>
<name>A0ABX0LIV5_9BURK</name>